<dbReference type="Gene3D" id="3.30.200.20">
    <property type="entry name" value="Phosphorylase Kinase, domain 1"/>
    <property type="match status" value="1"/>
</dbReference>
<dbReference type="InterPro" id="IPR008271">
    <property type="entry name" value="Ser/Thr_kinase_AS"/>
</dbReference>
<evidence type="ECO:0000256" key="1">
    <source>
        <dbReference type="ARBA" id="ARBA00022741"/>
    </source>
</evidence>
<keyword evidence="7" id="KW-0418">Kinase</keyword>
<dbReference type="SMART" id="SM00181">
    <property type="entry name" value="EGF"/>
    <property type="match status" value="23"/>
</dbReference>
<evidence type="ECO:0000313" key="8">
    <source>
        <dbReference type="Proteomes" id="UP000014680"/>
    </source>
</evidence>
<evidence type="ECO:0000313" key="7">
    <source>
        <dbReference type="EMBL" id="ELP86086.1"/>
    </source>
</evidence>
<name>A0A0A1U399_ENTIV</name>
<feature type="chain" id="PRO_5001980155" evidence="5">
    <location>
        <begin position="17"/>
        <end position="2215"/>
    </location>
</feature>
<dbReference type="InterPro" id="IPR000719">
    <property type="entry name" value="Prot_kinase_dom"/>
</dbReference>
<dbReference type="InterPro" id="IPR053215">
    <property type="entry name" value="TKL_Ser/Thr_kinase"/>
</dbReference>
<dbReference type="KEGG" id="eiv:EIN_327330"/>
<feature type="signal peptide" evidence="5">
    <location>
        <begin position="1"/>
        <end position="16"/>
    </location>
</feature>
<dbReference type="GO" id="GO:0005524">
    <property type="term" value="F:ATP binding"/>
    <property type="evidence" value="ECO:0007669"/>
    <property type="project" value="UniProtKB-UniRule"/>
</dbReference>
<feature type="transmembrane region" description="Helical" evidence="4">
    <location>
        <begin position="1767"/>
        <end position="1796"/>
    </location>
</feature>
<protein>
    <submittedName>
        <fullName evidence="7">Protein serine/threonine kinase, putative</fullName>
        <ecNumber evidence="7">2.7.11.25</ecNumber>
    </submittedName>
</protein>
<dbReference type="SUPFAM" id="SSF56112">
    <property type="entry name" value="Protein kinase-like (PK-like)"/>
    <property type="match status" value="1"/>
</dbReference>
<dbReference type="PANTHER" id="PTHR45756">
    <property type="entry name" value="PALMITOYLTRANSFERASE"/>
    <property type="match status" value="1"/>
</dbReference>
<keyword evidence="4" id="KW-0472">Membrane</keyword>
<evidence type="ECO:0000256" key="5">
    <source>
        <dbReference type="SAM" id="SignalP"/>
    </source>
</evidence>
<dbReference type="InterPro" id="IPR006212">
    <property type="entry name" value="Furin_repeat"/>
</dbReference>
<dbReference type="GO" id="GO:0004709">
    <property type="term" value="F:MAP kinase kinase kinase activity"/>
    <property type="evidence" value="ECO:0007669"/>
    <property type="project" value="UniProtKB-EC"/>
</dbReference>
<feature type="binding site" evidence="3">
    <location>
        <position position="1980"/>
    </location>
    <ligand>
        <name>ATP</name>
        <dbReference type="ChEBI" id="CHEBI:30616"/>
    </ligand>
</feature>
<dbReference type="SMART" id="SM00261">
    <property type="entry name" value="FU"/>
    <property type="match status" value="21"/>
</dbReference>
<dbReference type="Gene3D" id="1.10.510.10">
    <property type="entry name" value="Transferase(Phosphotransferase) domain 1"/>
    <property type="match status" value="1"/>
</dbReference>
<dbReference type="Gene3D" id="2.10.220.10">
    <property type="entry name" value="Hormone Receptor, Insulin-like Growth Factor Receptor 1, Chain A, domain 2"/>
    <property type="match status" value="3"/>
</dbReference>
<dbReference type="InterPro" id="IPR011009">
    <property type="entry name" value="Kinase-like_dom_sf"/>
</dbReference>
<evidence type="ECO:0000256" key="2">
    <source>
        <dbReference type="ARBA" id="ARBA00022840"/>
    </source>
</evidence>
<dbReference type="VEuPathDB" id="AmoebaDB:EIN_327330"/>
<dbReference type="Pfam" id="PF00069">
    <property type="entry name" value="Pkinase"/>
    <property type="match status" value="1"/>
</dbReference>
<keyword evidence="1 3" id="KW-0547">Nucleotide-binding</keyword>
<evidence type="ECO:0000259" key="6">
    <source>
        <dbReference type="PROSITE" id="PS50011"/>
    </source>
</evidence>
<dbReference type="InterPro" id="IPR017441">
    <property type="entry name" value="Protein_kinase_ATP_BS"/>
</dbReference>
<dbReference type="EC" id="2.7.11.25" evidence="7"/>
<keyword evidence="8" id="KW-1185">Reference proteome</keyword>
<reference evidence="7 8" key="1">
    <citation type="submission" date="2012-10" db="EMBL/GenBank/DDBJ databases">
        <authorList>
            <person name="Zafar N."/>
            <person name="Inman J."/>
            <person name="Hall N."/>
            <person name="Lorenzi H."/>
            <person name="Caler E."/>
        </authorList>
    </citation>
    <scope>NUCLEOTIDE SEQUENCE [LARGE SCALE GENOMIC DNA]</scope>
    <source>
        <strain evidence="7 8">IP1</strain>
    </source>
</reference>
<dbReference type="SUPFAM" id="SSF57184">
    <property type="entry name" value="Growth factor receptor domain"/>
    <property type="match status" value="13"/>
</dbReference>
<keyword evidence="7" id="KW-0808">Transferase</keyword>
<proteinExistence type="predicted"/>
<dbReference type="GeneID" id="14885162"/>
<dbReference type="RefSeq" id="XP_004185432.1">
    <property type="nucleotide sequence ID" value="XM_004185384.1"/>
</dbReference>
<feature type="domain" description="Protein kinase" evidence="6">
    <location>
        <begin position="1952"/>
        <end position="2215"/>
    </location>
</feature>
<evidence type="ECO:0000256" key="4">
    <source>
        <dbReference type="SAM" id="Phobius"/>
    </source>
</evidence>
<dbReference type="InterPro" id="IPR000742">
    <property type="entry name" value="EGF"/>
</dbReference>
<dbReference type="PANTHER" id="PTHR45756:SF1">
    <property type="entry name" value="PROTEIN KINASE DOMAIN CONTAINING PROTEIN"/>
    <property type="match status" value="1"/>
</dbReference>
<keyword evidence="4" id="KW-0812">Transmembrane</keyword>
<keyword evidence="4" id="KW-1133">Transmembrane helix</keyword>
<dbReference type="PROSITE" id="PS00108">
    <property type="entry name" value="PROTEIN_KINASE_ST"/>
    <property type="match status" value="1"/>
</dbReference>
<keyword evidence="5" id="KW-0732">Signal</keyword>
<dbReference type="Proteomes" id="UP000014680">
    <property type="component" value="Unassembled WGS sequence"/>
</dbReference>
<dbReference type="EMBL" id="KB207015">
    <property type="protein sequence ID" value="ELP86086.1"/>
    <property type="molecule type" value="Genomic_DNA"/>
</dbReference>
<evidence type="ECO:0000256" key="3">
    <source>
        <dbReference type="PROSITE-ProRule" id="PRU10141"/>
    </source>
</evidence>
<keyword evidence="2 3" id="KW-0067">ATP-binding</keyword>
<dbReference type="SMART" id="SM00220">
    <property type="entry name" value="S_TKc"/>
    <property type="match status" value="1"/>
</dbReference>
<dbReference type="OMA" id="SFAYSKG"/>
<organism evidence="7 8">
    <name type="scientific">Entamoeba invadens IP1</name>
    <dbReference type="NCBI Taxonomy" id="370355"/>
    <lineage>
        <taxon>Eukaryota</taxon>
        <taxon>Amoebozoa</taxon>
        <taxon>Evosea</taxon>
        <taxon>Archamoebae</taxon>
        <taxon>Mastigamoebida</taxon>
        <taxon>Entamoebidae</taxon>
        <taxon>Entamoeba</taxon>
    </lineage>
</organism>
<accession>A0A0A1U399</accession>
<sequence length="2215" mass="245270">MIAACVFFLGCVLTVAHDPGCSCTGYNIFNQCNSCSEHCYQLILQHNCYSCSNPFPGCLDCYRDVKCLVCKPGYYLSNKRCTECTTYDSNCITCDSSRCLSCNNSLVLSNDNRCVTCGVKYEGCTSCTQNACNSCSDGYYLLNGLCVKCGVNCDLCTSTTCTRCNSNQLTVLNGICQKCNQRWTACTSCDQDSCFTCDTGYYRTISGCVKCGLYCNQCVETTTSSICETCQDGYYIVDGKCVDCSTRGCSICTPDSCSNCVDNFYIKFSECVSCHETIDQCKKCGGTAISPICEICEKGYYTLNGKCQKCSETCGDEGCTQLEGNCIDCINGYIFKGGLCVLPSENQCTSYSDSNCTKCESGTIQVYDRCVTTSPCNSQNVVYTEQVCISNEHANCMTTILSQTALKCSTCDVGYLLVNSICVKYADYIPKCRESVYYKITNEYICSSCRVGFFPNAQKCEACNTLKGCLTCENNLVPGEGSIRKCYTCQSGYYVSNYQCEVIPNCLTNIDKQCTLCKDGFVLENSNCVSYKEYAGCLSSSHNFCTSCGVGFYLSSMKICSTCSSSNCESCEESGVCHRCHTNYTLSSPTTCEYCNLEGCELCDNTNNLCVSCNDLYHDDDGDGKCQTCSTFTPYCVRCKGSKCTWCVEKYYLTSNLTCDLCTNLPHCSECSRTTSECTSCVSNEYYLYSGNCLQCSLVTANCQTCSDLSTCTSCASGYFKENNLCKKCEMIHGCHICSTTTRECLECLPAYYKYRVNESDYCLSCSEIHEHCAACSIQSDCTECTSGYILSSGKCVLCTETYQNCATCSTKSNSCVSCTSDEYYLFNNVCYHCTSISKCRRCSSSYQCVECESNYYLSSGSCYSCTTLTGCTTCDSSGYCLTCKSGYYNLNGECDYCSNTDVGCSTCATTGKCLSCISGYAYKSGKCVSCGFLYGTSCKVCSSTQCTSCGNGNVLIDGNCYSCSTYLGCSTCSTSSSTCTACTDNTMSPSVTNTCNNCQINHCEMCETTTNELNETSTACVTCQFGYYLSSNICMSCTTISNCVECDNTKKCYKCKVGYYLTSSGTCSSCTTQTGCSECSSGTFCEYCKSDYYLENGVCKLCSTNVGCTSCSNYNTKCYACSSKYYLNSNRCISCSVYGIDCSTCTSLKCTLCLNNTVFDGTKCTSCSFTEYKRSEYECQSCSSKYANCYTCDANKCTQCIQNYSFKNSTHTSCVYCPSQVYNNECVSCSLNCELCTSPSVCIKCKIGYILRNGLCSMYYNIFDCMTYLDNFGCEECDNSITETGECSALERTNECSYYKVTQTNTSCNFYYTSHTKSSHTNNTREHIMKTEDDTSLPYCDDENKGRCLVCSYNYFLTNTVTPPNCSPCDESCSYCTKESSQCSSCTKDNSYSLEQLTCENDLSCEVHYNSTCYKCKSEYYISSNKCVHCSLEGCSTCLTHTLESPEVCLKCIKGYVLSNVTCVKLLTSNCAIIDETTTKCLLCNSGFMLSLSGTCVVHSIEDCEYSIDFQCQKCVTGKYLSKDNANNTETQTCSSTSDITCDKSSTHGCLRCTDGYYEDSGFCSQCSSNCKTCVSHSQMCLTCHYGYVLSTIDNSCVSLGNVFERCDLFIPNSMGCAFCKDGYYWSEWSCLECSAACLTCSKSGEDCLTCNKANGFYWDTLKSSCQLTSTLLHCTNASEYGCETCENGYYLDDHYCQSCPIECTLCNSTSLCVSCMSGYILKKFGCVSLSQVSHCVTISNEKCSSCTKNYSPSTDGTECLYTPNMFVFVGIPVIVIVVVIILLIIISFLIYVLYKHLKQKQLAEKTVTEFDIGRSNIEFIDVNKKCGLVSNKVTLDFLFDIDPSIGSIPVGQESRDLLCVGSKKSKSLKIQLSLKEHREKYSLRTNPQLITVNKNKAIEFELFLKPLCTMTFNETIMLVALDVSKGEEYTFPIKIQTKTVLSSSLDDDELVFDKEIGKGTFGIVYKGMFRGNVVAIKKMKDVGATPTQITDFEKEVEMLDKFRSDFLVIFYGACLIPNKICIVTEFAQYGSLNDCMRKRAQPSKAILNSFEYNVAKGIQYLHANDILHRDIKPDNILIFSIEKTSVINAKLTDFGSSRNINMLMTNMTFTKGIGTPTYMAPEILKKQKYKKSADVYSFGVTVFETETWKDTYPLETFKFPWKIAEFVTSGERMKKTDTMEDWKYNFISKCWEQIPEKRYSIDEIVEILQNKTI</sequence>
<dbReference type="PROSITE" id="PS50011">
    <property type="entry name" value="PROTEIN_KINASE_DOM"/>
    <property type="match status" value="1"/>
</dbReference>
<dbReference type="InterPro" id="IPR009030">
    <property type="entry name" value="Growth_fac_rcpt_cys_sf"/>
</dbReference>
<dbReference type="PROSITE" id="PS00107">
    <property type="entry name" value="PROTEIN_KINASE_ATP"/>
    <property type="match status" value="1"/>
</dbReference>
<gene>
    <name evidence="7" type="ORF">EIN_327330</name>
</gene>